<keyword evidence="1" id="KW-0472">Membrane</keyword>
<organism evidence="2 3">
    <name type="scientific">Aotine betaherpesvirus 1</name>
    <dbReference type="NCBI Taxonomy" id="50290"/>
    <lineage>
        <taxon>Viruses</taxon>
        <taxon>Duplodnaviria</taxon>
        <taxon>Heunggongvirae</taxon>
        <taxon>Peploviricota</taxon>
        <taxon>Herviviricetes</taxon>
        <taxon>Herpesvirales</taxon>
        <taxon>Orthoherpesviridae</taxon>
        <taxon>Betaherpesvirinae</taxon>
        <taxon>Cytomegalovirus</taxon>
        <taxon>Cytomegalovirus aotinebeta1</taxon>
    </lineage>
</organism>
<dbReference type="KEGG" id="vg:11464198"/>
<evidence type="ECO:0000313" key="3">
    <source>
        <dbReference type="Proteomes" id="UP000113968"/>
    </source>
</evidence>
<keyword evidence="1" id="KW-0812">Transmembrane</keyword>
<reference evidence="2" key="1">
    <citation type="submission" date="2011-12" db="EMBL/GenBank/DDBJ databases">
        <title>Comparative genomics of primate cytomegaloviruses.</title>
        <authorList>
            <person name="Davison A.J."/>
            <person name="Holton M."/>
            <person name="Dolan A."/>
            <person name="Dargan D.J."/>
            <person name="Gatherer D."/>
            <person name="Hayward G.S."/>
        </authorList>
    </citation>
    <scope>NUCLEOTIDE SEQUENCE [LARGE SCALE GENOMIC DNA]</scope>
    <source>
        <strain evidence="2">S34E</strain>
    </source>
</reference>
<name>G8XUI8_9BETA</name>
<gene>
    <name evidence="2" type="primary">A22B</name>
</gene>
<keyword evidence="1" id="KW-1133">Transmembrane helix</keyword>
<keyword evidence="3" id="KW-1185">Reference proteome</keyword>
<evidence type="ECO:0000256" key="1">
    <source>
        <dbReference type="SAM" id="Phobius"/>
    </source>
</evidence>
<dbReference type="GeneID" id="11464198"/>
<accession>G8XUI8</accession>
<dbReference type="Proteomes" id="UP000113968">
    <property type="component" value="Segment"/>
</dbReference>
<sequence length="367" mass="41307">MKTLLVICLLESCVIYRGYALLDPCATARYYVGKIKTMSLSTTVSTDGSLLEAGWMHCRVGPMNQCMQIRRLSSRDHVDNTLLNNITVGGVTCPAVRTRLKNTTFHIDHWRGRRNNEVDGSFSVSPGSTLMHHYVTRTAKITLSLSALPGNVGYYTLYAIVDPHAVNPRSGRSYLPINEYESFLLFLQTYGEGQCHPDAFVGKIFTRNITLSSNLEARFNVKSNSFGDHRFVWKGARAGANKVFKTQHITMSVTAEQHMDEIAYSIEFRHPKEVPGRTTSIYYELADDGVEAADYYVKCVAQECQPATGCNQRLQIDGAPKVNSELATRLTPLSQQSVWSILLCAFEILFLLMFIVILSLVRYYRTR</sequence>
<evidence type="ECO:0000313" key="2">
    <source>
        <dbReference type="EMBL" id="AEV80829.1"/>
    </source>
</evidence>
<protein>
    <submittedName>
        <fullName evidence="2">Membrane protein A22B</fullName>
    </submittedName>
</protein>
<dbReference type="OrthoDB" id="35839at10239"/>
<dbReference type="EMBL" id="FJ483970">
    <property type="protein sequence ID" value="AEV80829.1"/>
    <property type="molecule type" value="Genomic_DNA"/>
</dbReference>
<dbReference type="RefSeq" id="YP_004940139.1">
    <property type="nucleotide sequence ID" value="NC_016447.1"/>
</dbReference>
<feature type="transmembrane region" description="Helical" evidence="1">
    <location>
        <begin position="338"/>
        <end position="361"/>
    </location>
</feature>
<proteinExistence type="predicted"/>